<reference evidence="1" key="1">
    <citation type="submission" date="2019-10" db="EMBL/GenBank/DDBJ databases">
        <authorList>
            <consortium name="DOE Joint Genome Institute"/>
            <person name="Kuo A."/>
            <person name="Miyauchi S."/>
            <person name="Kiss E."/>
            <person name="Drula E."/>
            <person name="Kohler A."/>
            <person name="Sanchez-Garcia M."/>
            <person name="Andreopoulos B."/>
            <person name="Barry K.W."/>
            <person name="Bonito G."/>
            <person name="Buee M."/>
            <person name="Carver A."/>
            <person name="Chen C."/>
            <person name="Cichocki N."/>
            <person name="Clum A."/>
            <person name="Culley D."/>
            <person name="Crous P.W."/>
            <person name="Fauchery L."/>
            <person name="Girlanda M."/>
            <person name="Hayes R."/>
            <person name="Keri Z."/>
            <person name="Labutti K."/>
            <person name="Lipzen A."/>
            <person name="Lombard V."/>
            <person name="Magnuson J."/>
            <person name="Maillard F."/>
            <person name="Morin E."/>
            <person name="Murat C."/>
            <person name="Nolan M."/>
            <person name="Ohm R."/>
            <person name="Pangilinan J."/>
            <person name="Pereira M."/>
            <person name="Perotto S."/>
            <person name="Peter M."/>
            <person name="Riley R."/>
            <person name="Sitrit Y."/>
            <person name="Stielow B."/>
            <person name="Szollosi G."/>
            <person name="Zifcakova L."/>
            <person name="Stursova M."/>
            <person name="Spatafora J.W."/>
            <person name="Tedersoo L."/>
            <person name="Vaario L.-M."/>
            <person name="Yamada A."/>
            <person name="Yan M."/>
            <person name="Wang P."/>
            <person name="Xu J."/>
            <person name="Bruns T."/>
            <person name="Baldrian P."/>
            <person name="Vilgalys R."/>
            <person name="Henrissat B."/>
            <person name="Grigoriev I.V."/>
            <person name="Hibbett D."/>
            <person name="Nagy L.G."/>
            <person name="Martin F.M."/>
        </authorList>
    </citation>
    <scope>NUCLEOTIDE SEQUENCE</scope>
    <source>
        <strain evidence="1">P2</strain>
    </source>
</reference>
<name>A0ACB6ZRZ3_THEGA</name>
<sequence>MTITASLPSYPSKNAQKSLPRSQLSTLHRKIALGLAQILDLPQQKRDDQSCREFVASYAQDMAFQTLEALIWGRNDDLDPDKWTKNEKLIRKRTLLLAERLAASKASNSASLDLQTLLDLSIVLHPTHPSRIRSLFLTALATSPSLKIAVEMETVPAFTQLFFLSDGAINTGLYGLRKAAHCLKSFIVASPPEFIRSFALNERFVIALADAYSHGLSSLAASYRFTGSEDDPNSQDQRIFVEAKVALMDSFHAVVKYGMVDAVVSESSGDIQRVLGILLALTDPPTTSSSQFPSNMTNTEPVPFLNRSLLEDYHDAYDFTKTLTAALRKREQDDARIDLFEARLHSIRAVADNERRPGALKILLHSSGAPPPQGDRKGKGRADPDMADTPPPTIPSDDLDAKVTQVLDIFPDTPSDYVRTLLQHPDYPFKGNPERVIEALLEGTAPSMEDPNQASMKRPPQLQEPVQEQFVYTKGRRNIFDGQEMNLARVHVGKKSEDISTVLQDKSEIERMKADILRRVEGLSDEEGESDEEDYDEDDTVKVKLGGDGEESDEEVGERSEARDVETVLELAYIADPKQFDRDAQTRRSQARAKLKAQTGWVDEQIEGWRVMLERDVSAEFE</sequence>
<keyword evidence="2" id="KW-1185">Reference proteome</keyword>
<protein>
    <submittedName>
        <fullName evidence="1">Uncharacterized protein</fullName>
    </submittedName>
</protein>
<dbReference type="EMBL" id="MU117969">
    <property type="protein sequence ID" value="KAF9652319.1"/>
    <property type="molecule type" value="Genomic_DNA"/>
</dbReference>
<accession>A0ACB6ZRZ3</accession>
<evidence type="ECO:0000313" key="2">
    <source>
        <dbReference type="Proteomes" id="UP000886501"/>
    </source>
</evidence>
<evidence type="ECO:0000313" key="1">
    <source>
        <dbReference type="EMBL" id="KAF9652319.1"/>
    </source>
</evidence>
<reference evidence="1" key="2">
    <citation type="journal article" date="2020" name="Nat. Commun.">
        <title>Large-scale genome sequencing of mycorrhizal fungi provides insights into the early evolution of symbiotic traits.</title>
        <authorList>
            <person name="Miyauchi S."/>
            <person name="Kiss E."/>
            <person name="Kuo A."/>
            <person name="Drula E."/>
            <person name="Kohler A."/>
            <person name="Sanchez-Garcia M."/>
            <person name="Morin E."/>
            <person name="Andreopoulos B."/>
            <person name="Barry K.W."/>
            <person name="Bonito G."/>
            <person name="Buee M."/>
            <person name="Carver A."/>
            <person name="Chen C."/>
            <person name="Cichocki N."/>
            <person name="Clum A."/>
            <person name="Culley D."/>
            <person name="Crous P.W."/>
            <person name="Fauchery L."/>
            <person name="Girlanda M."/>
            <person name="Hayes R.D."/>
            <person name="Keri Z."/>
            <person name="LaButti K."/>
            <person name="Lipzen A."/>
            <person name="Lombard V."/>
            <person name="Magnuson J."/>
            <person name="Maillard F."/>
            <person name="Murat C."/>
            <person name="Nolan M."/>
            <person name="Ohm R.A."/>
            <person name="Pangilinan J."/>
            <person name="Pereira M.F."/>
            <person name="Perotto S."/>
            <person name="Peter M."/>
            <person name="Pfister S."/>
            <person name="Riley R."/>
            <person name="Sitrit Y."/>
            <person name="Stielow J.B."/>
            <person name="Szollosi G."/>
            <person name="Zifcakova L."/>
            <person name="Stursova M."/>
            <person name="Spatafora J.W."/>
            <person name="Tedersoo L."/>
            <person name="Vaario L.M."/>
            <person name="Yamada A."/>
            <person name="Yan M."/>
            <person name="Wang P."/>
            <person name="Xu J."/>
            <person name="Bruns T."/>
            <person name="Baldrian P."/>
            <person name="Vilgalys R."/>
            <person name="Dunand C."/>
            <person name="Henrissat B."/>
            <person name="Grigoriev I.V."/>
            <person name="Hibbett D."/>
            <person name="Nagy L.G."/>
            <person name="Martin F.M."/>
        </authorList>
    </citation>
    <scope>NUCLEOTIDE SEQUENCE</scope>
    <source>
        <strain evidence="1">P2</strain>
    </source>
</reference>
<proteinExistence type="predicted"/>
<dbReference type="Proteomes" id="UP000886501">
    <property type="component" value="Unassembled WGS sequence"/>
</dbReference>
<organism evidence="1 2">
    <name type="scientific">Thelephora ganbajun</name>
    <name type="common">Ganba fungus</name>
    <dbReference type="NCBI Taxonomy" id="370292"/>
    <lineage>
        <taxon>Eukaryota</taxon>
        <taxon>Fungi</taxon>
        <taxon>Dikarya</taxon>
        <taxon>Basidiomycota</taxon>
        <taxon>Agaricomycotina</taxon>
        <taxon>Agaricomycetes</taxon>
        <taxon>Thelephorales</taxon>
        <taxon>Thelephoraceae</taxon>
        <taxon>Thelephora</taxon>
    </lineage>
</organism>
<comment type="caution">
    <text evidence="1">The sequence shown here is derived from an EMBL/GenBank/DDBJ whole genome shotgun (WGS) entry which is preliminary data.</text>
</comment>
<gene>
    <name evidence="1" type="ORF">BDM02DRAFT_3183711</name>
</gene>